<comment type="caution">
    <text evidence="6">The sequence shown here is derived from an EMBL/GenBank/DDBJ whole genome shotgun (WGS) entry which is preliminary data.</text>
</comment>
<feature type="region of interest" description="Disordered" evidence="4">
    <location>
        <begin position="535"/>
        <end position="560"/>
    </location>
</feature>
<dbReference type="GO" id="GO:0015031">
    <property type="term" value="P:protein transport"/>
    <property type="evidence" value="ECO:0007669"/>
    <property type="project" value="UniProtKB-KW"/>
</dbReference>
<feature type="compositionally biased region" description="Low complexity" evidence="4">
    <location>
        <begin position="266"/>
        <end position="275"/>
    </location>
</feature>
<feature type="compositionally biased region" description="Low complexity" evidence="4">
    <location>
        <begin position="549"/>
        <end position="558"/>
    </location>
</feature>
<proteinExistence type="inferred from homology"/>
<evidence type="ECO:0000256" key="3">
    <source>
        <dbReference type="RuleBase" id="RU365026"/>
    </source>
</evidence>
<name>A0AAE1Y9M1_9LAMI</name>
<feature type="compositionally biased region" description="Polar residues" evidence="4">
    <location>
        <begin position="73"/>
        <end position="87"/>
    </location>
</feature>
<dbReference type="AlphaFoldDB" id="A0AAE1Y9M1"/>
<dbReference type="Proteomes" id="UP001293254">
    <property type="component" value="Unassembled WGS sequence"/>
</dbReference>
<organism evidence="6 7">
    <name type="scientific">Sesamum alatum</name>
    <dbReference type="NCBI Taxonomy" id="300844"/>
    <lineage>
        <taxon>Eukaryota</taxon>
        <taxon>Viridiplantae</taxon>
        <taxon>Streptophyta</taxon>
        <taxon>Embryophyta</taxon>
        <taxon>Tracheophyta</taxon>
        <taxon>Spermatophyta</taxon>
        <taxon>Magnoliopsida</taxon>
        <taxon>eudicotyledons</taxon>
        <taxon>Gunneridae</taxon>
        <taxon>Pentapetalae</taxon>
        <taxon>asterids</taxon>
        <taxon>lamiids</taxon>
        <taxon>Lamiales</taxon>
        <taxon>Pedaliaceae</taxon>
        <taxon>Sesamum</taxon>
    </lineage>
</organism>
<dbReference type="InterPro" id="IPR046364">
    <property type="entry name" value="Exo70_C"/>
</dbReference>
<protein>
    <recommendedName>
        <fullName evidence="3">Exocyst subunit Exo70 family protein</fullName>
    </recommendedName>
</protein>
<evidence type="ECO:0000256" key="2">
    <source>
        <dbReference type="ARBA" id="ARBA00022448"/>
    </source>
</evidence>
<feature type="compositionally biased region" description="Basic and acidic residues" evidence="4">
    <location>
        <begin position="61"/>
        <end position="70"/>
    </location>
</feature>
<dbReference type="EMBL" id="JACGWO010000005">
    <property type="protein sequence ID" value="KAK4426037.1"/>
    <property type="molecule type" value="Genomic_DNA"/>
</dbReference>
<reference evidence="6" key="2">
    <citation type="journal article" date="2024" name="Plant">
        <title>Genomic evolution and insights into agronomic trait innovations of Sesamum species.</title>
        <authorList>
            <person name="Miao H."/>
            <person name="Wang L."/>
            <person name="Qu L."/>
            <person name="Liu H."/>
            <person name="Sun Y."/>
            <person name="Le M."/>
            <person name="Wang Q."/>
            <person name="Wei S."/>
            <person name="Zheng Y."/>
            <person name="Lin W."/>
            <person name="Duan Y."/>
            <person name="Cao H."/>
            <person name="Xiong S."/>
            <person name="Wang X."/>
            <person name="Wei L."/>
            <person name="Li C."/>
            <person name="Ma Q."/>
            <person name="Ju M."/>
            <person name="Zhao R."/>
            <person name="Li G."/>
            <person name="Mu C."/>
            <person name="Tian Q."/>
            <person name="Mei H."/>
            <person name="Zhang T."/>
            <person name="Gao T."/>
            <person name="Zhang H."/>
        </authorList>
    </citation>
    <scope>NUCLEOTIDE SEQUENCE</scope>
    <source>
        <strain evidence="6">3651</strain>
    </source>
</reference>
<dbReference type="GO" id="GO:0005546">
    <property type="term" value="F:phosphatidylinositol-4,5-bisphosphate binding"/>
    <property type="evidence" value="ECO:0007669"/>
    <property type="project" value="InterPro"/>
</dbReference>
<feature type="region of interest" description="Disordered" evidence="4">
    <location>
        <begin position="1"/>
        <end position="133"/>
    </location>
</feature>
<evidence type="ECO:0000259" key="5">
    <source>
        <dbReference type="Pfam" id="PF03081"/>
    </source>
</evidence>
<dbReference type="PANTHER" id="PTHR12542:SF127">
    <property type="entry name" value="EXOCYST COMPLEX COMPONENT EXO70C1"/>
    <property type="match status" value="1"/>
</dbReference>
<keyword evidence="3" id="KW-0653">Protein transport</keyword>
<accession>A0AAE1Y9M1</accession>
<feature type="compositionally biased region" description="Low complexity" evidence="4">
    <location>
        <begin position="12"/>
        <end position="34"/>
    </location>
</feature>
<evidence type="ECO:0000256" key="1">
    <source>
        <dbReference type="ARBA" id="ARBA00006756"/>
    </source>
</evidence>
<keyword evidence="7" id="KW-1185">Reference proteome</keyword>
<keyword evidence="3" id="KW-0268">Exocytosis</keyword>
<comment type="similarity">
    <text evidence="1 3">Belongs to the EXO70 family.</text>
</comment>
<dbReference type="Gene3D" id="1.20.1280.170">
    <property type="entry name" value="Exocyst complex component Exo70"/>
    <property type="match status" value="1"/>
</dbReference>
<dbReference type="PANTHER" id="PTHR12542">
    <property type="entry name" value="EXOCYST COMPLEX PROTEIN EXO70"/>
    <property type="match status" value="1"/>
</dbReference>
<reference evidence="6" key="1">
    <citation type="submission" date="2020-06" db="EMBL/GenBank/DDBJ databases">
        <authorList>
            <person name="Li T."/>
            <person name="Hu X."/>
            <person name="Zhang T."/>
            <person name="Song X."/>
            <person name="Zhang H."/>
            <person name="Dai N."/>
            <person name="Sheng W."/>
            <person name="Hou X."/>
            <person name="Wei L."/>
        </authorList>
    </citation>
    <scope>NUCLEOTIDE SEQUENCE</scope>
    <source>
        <strain evidence="6">3651</strain>
        <tissue evidence="6">Leaf</tissue>
    </source>
</reference>
<dbReference type="GO" id="GO:0006887">
    <property type="term" value="P:exocytosis"/>
    <property type="evidence" value="ECO:0007669"/>
    <property type="project" value="UniProtKB-KW"/>
</dbReference>
<feature type="domain" description="Exocyst complex subunit Exo70 C-terminal" evidence="5">
    <location>
        <begin position="367"/>
        <end position="744"/>
    </location>
</feature>
<evidence type="ECO:0000313" key="6">
    <source>
        <dbReference type="EMBL" id="KAK4426037.1"/>
    </source>
</evidence>
<gene>
    <name evidence="6" type="ORF">Salat_1372200</name>
</gene>
<evidence type="ECO:0000313" key="7">
    <source>
        <dbReference type="Proteomes" id="UP001293254"/>
    </source>
</evidence>
<keyword evidence="2 3" id="KW-0813">Transport</keyword>
<dbReference type="Pfam" id="PF03081">
    <property type="entry name" value="Exo70_C"/>
    <property type="match status" value="1"/>
</dbReference>
<dbReference type="FunFam" id="1.20.1280.170:FF:000003">
    <property type="entry name" value="Exocyst subunit Exo70 family protein"/>
    <property type="match status" value="1"/>
</dbReference>
<feature type="compositionally biased region" description="Basic and acidic residues" evidence="4">
    <location>
        <begin position="35"/>
        <end position="54"/>
    </location>
</feature>
<feature type="compositionally biased region" description="Acidic residues" evidence="4">
    <location>
        <begin position="91"/>
        <end position="100"/>
    </location>
</feature>
<dbReference type="InterPro" id="IPR016159">
    <property type="entry name" value="Cullin_repeat-like_dom_sf"/>
</dbReference>
<evidence type="ECO:0000256" key="4">
    <source>
        <dbReference type="SAM" id="MobiDB-lite"/>
    </source>
</evidence>
<feature type="compositionally biased region" description="Basic and acidic residues" evidence="4">
    <location>
        <begin position="101"/>
        <end position="117"/>
    </location>
</feature>
<dbReference type="GO" id="GO:0000145">
    <property type="term" value="C:exocyst"/>
    <property type="evidence" value="ECO:0007669"/>
    <property type="project" value="InterPro"/>
</dbReference>
<feature type="compositionally biased region" description="Polar residues" evidence="4">
    <location>
        <begin position="536"/>
        <end position="548"/>
    </location>
</feature>
<sequence>MDPEKDIPLPQTSSPTSASASASASVPHHPTTTDPDNKDDDHNTTTTTDNKDHPNNNNDSNELHPEKSDQEDLPQQNLGLDTPSTTKQEAEAEAEAEADPDPEKADDALDSDIKEQEQPPADHVNLQEPPPPLSLDLNKVSEEVDQYISTILSSTSKGDESTPPEVPTFVHQFALLIEAKIVDYECDENPMKWSQLEDQDSTSFLEATLRLSSLSKAISELSTEHKHAHFVNRIGGVLQRAMSYIEEEFKSLVEDYKIHDSDHSNKQSTSSTQNQESDENPPPPPESAPLPLEDNNFPGYSEDILSDLIRLSKVMIAGGYEMECCQVYFVARRNAMEESLQKFGFEKHSMDDVQKMPWESLEREIVNWIRTFKQCASVHFSSERRLSQVIFSDHPLMSESLFCSLSQGVILQLLNFADAVALTKRAAEKLFKFLDIYEAMRDILPIIDNLFLEESMNEVKREASMIKGRIGEAMISIFVDLENSIKADLGKTPVPGGAVHPLTRYTMNYLKYVCEYKETLEHVFKEHQKIERADSATGSDFNYQSQAQNPNNNNNNNNEVVKQSPFQTQIIKVMDLLDANIESKSKLYKDHSLSSIFMMNNGRYILQKVRSGNEINRLMGDSWCRKRSSDLRQYHKGYTRETWGKLLSCFQPDGLMHNGKVVKPVLKERFKSFNAMFDEIHKTQSTWVISDEQLQSEMRVSISNMVIPAYRSFLGRYSQTFTPGRQTEKYVKYQPEDIETYIDELFDGNAALMGKRRP</sequence>
<comment type="function">
    <text evidence="3">Component of the exocyst complex.</text>
</comment>
<dbReference type="SUPFAM" id="SSF74788">
    <property type="entry name" value="Cullin repeat-like"/>
    <property type="match status" value="1"/>
</dbReference>
<dbReference type="InterPro" id="IPR004140">
    <property type="entry name" value="Exo70"/>
</dbReference>
<feature type="region of interest" description="Disordered" evidence="4">
    <location>
        <begin position="260"/>
        <end position="294"/>
    </location>
</feature>